<protein>
    <submittedName>
        <fullName evidence="3">Uncharacterized protein</fullName>
    </submittedName>
</protein>
<gene>
    <name evidence="3" type="ORF">VP01_2264g2</name>
</gene>
<feature type="region of interest" description="Disordered" evidence="2">
    <location>
        <begin position="91"/>
        <end position="115"/>
    </location>
</feature>
<dbReference type="Gene3D" id="1.10.287.1490">
    <property type="match status" value="1"/>
</dbReference>
<proteinExistence type="predicted"/>
<evidence type="ECO:0000256" key="1">
    <source>
        <dbReference type="SAM" id="Coils"/>
    </source>
</evidence>
<keyword evidence="4" id="KW-1185">Reference proteome</keyword>
<feature type="compositionally biased region" description="Basic and acidic residues" evidence="2">
    <location>
        <begin position="179"/>
        <end position="188"/>
    </location>
</feature>
<organism evidence="3 4">
    <name type="scientific">Puccinia sorghi</name>
    <dbReference type="NCBI Taxonomy" id="27349"/>
    <lineage>
        <taxon>Eukaryota</taxon>
        <taxon>Fungi</taxon>
        <taxon>Dikarya</taxon>
        <taxon>Basidiomycota</taxon>
        <taxon>Pucciniomycotina</taxon>
        <taxon>Pucciniomycetes</taxon>
        <taxon>Pucciniales</taxon>
        <taxon>Pucciniaceae</taxon>
        <taxon>Puccinia</taxon>
    </lineage>
</organism>
<name>A0A0L6V8B1_9BASI</name>
<dbReference type="Proteomes" id="UP000037035">
    <property type="component" value="Unassembled WGS sequence"/>
</dbReference>
<feature type="coiled-coil region" evidence="1">
    <location>
        <begin position="225"/>
        <end position="361"/>
    </location>
</feature>
<comment type="caution">
    <text evidence="3">The sequence shown here is derived from an EMBL/GenBank/DDBJ whole genome shotgun (WGS) entry which is preliminary data.</text>
</comment>
<evidence type="ECO:0000313" key="4">
    <source>
        <dbReference type="Proteomes" id="UP000037035"/>
    </source>
</evidence>
<reference evidence="3 4" key="1">
    <citation type="submission" date="2015-08" db="EMBL/GenBank/DDBJ databases">
        <title>Next Generation Sequencing and Analysis of the Genome of Puccinia sorghi L Schw, the Causal Agent of Maize Common Rust.</title>
        <authorList>
            <person name="Rochi L."/>
            <person name="Burguener G."/>
            <person name="Darino M."/>
            <person name="Turjanski A."/>
            <person name="Kreff E."/>
            <person name="Dieguez M.J."/>
            <person name="Sacco F."/>
        </authorList>
    </citation>
    <scope>NUCLEOTIDE SEQUENCE [LARGE SCALE GENOMIC DNA]</scope>
    <source>
        <strain evidence="3 4">RO10H11247</strain>
    </source>
</reference>
<dbReference type="EMBL" id="LAVV01007130">
    <property type="protein sequence ID" value="KNZ57003.1"/>
    <property type="molecule type" value="Genomic_DNA"/>
</dbReference>
<dbReference type="VEuPathDB" id="FungiDB:VP01_2264g2"/>
<dbReference type="AlphaFoldDB" id="A0A0L6V8B1"/>
<sequence>MAENIPLPDSPSTVSLENQSTTHITLDSIIQDSLLPFIAGENTLLHLYRTIHDLSQNPNTTLSHQTHLLLNSLTERHDQLERLKVCDITSNPVNSTHQLKPDQPPPPDPPDKEEDQQPAIEILKVELETTQSKLKQEEEKRAKSISLLRAVRQKLVQTEKDKNALENELNEMNSSSSAKIKELQHEKRTLEDDMSRLRISQEQQLSKLRHSYERENQSIRSQFERETYERELSNRNQKIAQAEGRLRDVSLERDGLFEQLQKCQAELEETLAQHDELKGSVDELQHQLNDSQNRIHVLSEQLNHLQKLHSSQDSNDTGMQSVIQELEHQHMSKIQALDLRIKQLEKERAEVESELGDSLRERLLQIESLRAESRLKNLEYAESLKNRFDR</sequence>
<feature type="region of interest" description="Disordered" evidence="2">
    <location>
        <begin position="162"/>
        <end position="188"/>
    </location>
</feature>
<evidence type="ECO:0000256" key="2">
    <source>
        <dbReference type="SAM" id="MobiDB-lite"/>
    </source>
</evidence>
<feature type="compositionally biased region" description="Low complexity" evidence="2">
    <location>
        <begin position="166"/>
        <end position="178"/>
    </location>
</feature>
<dbReference type="OrthoDB" id="1926336at2759"/>
<keyword evidence="1" id="KW-0175">Coiled coil</keyword>
<evidence type="ECO:0000313" key="3">
    <source>
        <dbReference type="EMBL" id="KNZ57003.1"/>
    </source>
</evidence>
<accession>A0A0L6V8B1</accession>